<dbReference type="Pfam" id="PF02321">
    <property type="entry name" value="OEP"/>
    <property type="match status" value="2"/>
</dbReference>
<evidence type="ECO:0000256" key="1">
    <source>
        <dbReference type="ARBA" id="ARBA00004442"/>
    </source>
</evidence>
<evidence type="ECO:0000256" key="6">
    <source>
        <dbReference type="ARBA" id="ARBA00023136"/>
    </source>
</evidence>
<evidence type="ECO:0000256" key="2">
    <source>
        <dbReference type="ARBA" id="ARBA00007613"/>
    </source>
</evidence>
<dbReference type="AlphaFoldDB" id="A0A3D2SGX1"/>
<dbReference type="Proteomes" id="UP000263098">
    <property type="component" value="Unassembled WGS sequence"/>
</dbReference>
<protein>
    <recommendedName>
        <fullName evidence="12">TolC family protein</fullName>
    </recommendedName>
</protein>
<comment type="caution">
    <text evidence="10">The sequence shown here is derived from an EMBL/GenBank/DDBJ whole genome shotgun (WGS) entry which is preliminary data.</text>
</comment>
<feature type="signal peptide" evidence="9">
    <location>
        <begin position="1"/>
        <end position="23"/>
    </location>
</feature>
<accession>A0A3D2SGX1</accession>
<dbReference type="InterPro" id="IPR051906">
    <property type="entry name" value="TolC-like"/>
</dbReference>
<organism evidence="10 11">
    <name type="scientific">Bacteroides graminisolvens</name>
    <dbReference type="NCBI Taxonomy" id="477666"/>
    <lineage>
        <taxon>Bacteria</taxon>
        <taxon>Pseudomonadati</taxon>
        <taxon>Bacteroidota</taxon>
        <taxon>Bacteroidia</taxon>
        <taxon>Bacteroidales</taxon>
        <taxon>Bacteroidaceae</taxon>
        <taxon>Bacteroides</taxon>
    </lineage>
</organism>
<dbReference type="Gene3D" id="1.20.1600.10">
    <property type="entry name" value="Outer membrane efflux proteins (OEP)"/>
    <property type="match status" value="1"/>
</dbReference>
<keyword evidence="7" id="KW-0998">Cell outer membrane</keyword>
<keyword evidence="6" id="KW-0472">Membrane</keyword>
<feature type="chain" id="PRO_5017827406" description="TolC family protein" evidence="9">
    <location>
        <begin position="24"/>
        <end position="439"/>
    </location>
</feature>
<evidence type="ECO:0000256" key="7">
    <source>
        <dbReference type="ARBA" id="ARBA00023237"/>
    </source>
</evidence>
<dbReference type="InterPro" id="IPR003423">
    <property type="entry name" value="OMP_efflux"/>
</dbReference>
<evidence type="ECO:0008006" key="12">
    <source>
        <dbReference type="Google" id="ProtNLM"/>
    </source>
</evidence>
<gene>
    <name evidence="10" type="ORF">DHW31_12260</name>
</gene>
<proteinExistence type="inferred from homology"/>
<reference evidence="10 11" key="1">
    <citation type="journal article" date="2018" name="Nat. Biotechnol.">
        <title>A standardized bacterial taxonomy based on genome phylogeny substantially revises the tree of life.</title>
        <authorList>
            <person name="Parks D.H."/>
            <person name="Chuvochina M."/>
            <person name="Waite D.W."/>
            <person name="Rinke C."/>
            <person name="Skarshewski A."/>
            <person name="Chaumeil P.A."/>
            <person name="Hugenholtz P."/>
        </authorList>
    </citation>
    <scope>NUCLEOTIDE SEQUENCE [LARGE SCALE GENOMIC DNA]</scope>
    <source>
        <strain evidence="10">UBA9667</strain>
    </source>
</reference>
<sequence length="439" mass="50138">MRKTKNIRLQILLLLLIPLTVKAQTDGVHISLTQAIDSAILHNESLKQATYSARIAKENSRGADAVFMPQVGLSYTGYFTNNPLNSFGFKLQQQSVEATDFDPARLNNPGFNKDFVGQIEITQPIFNLDAIYQRSAARNYSQMQEWSKKRQEEFLLFQVKKAYLEIQLSYKNKEVLASALKTADAFVTRAEDMYEHGLIQKADLLEAKVFQNKMRTDYQTALSNIMNASDQLGFLMGKKPGLMYHVDAVQFDETRVQPLSVNLRSDVAAYEAGLSAATNQLRSDKMSLIPRINAFGNYQFNDVKPFRFNSDSYFAGIRLSWKIFSGTQDWHKIKASKLEQQKMISRLNETKSQAEVEYQKTRRQLTDLTFEVEQAESMVKQAEEALFIQTDRYSQGLSTTPDLLRIQNQLAQSGLMKEMVYFKKNLTIAYLAFLTSTNE</sequence>
<dbReference type="GO" id="GO:1990281">
    <property type="term" value="C:efflux pump complex"/>
    <property type="evidence" value="ECO:0007669"/>
    <property type="project" value="TreeGrafter"/>
</dbReference>
<keyword evidence="5" id="KW-0812">Transmembrane</keyword>
<evidence type="ECO:0000256" key="3">
    <source>
        <dbReference type="ARBA" id="ARBA00022448"/>
    </source>
</evidence>
<name>A0A3D2SGX1_9BACE</name>
<dbReference type="SUPFAM" id="SSF56954">
    <property type="entry name" value="Outer membrane efflux proteins (OEP)"/>
    <property type="match status" value="1"/>
</dbReference>
<evidence type="ECO:0000256" key="5">
    <source>
        <dbReference type="ARBA" id="ARBA00022692"/>
    </source>
</evidence>
<dbReference type="GO" id="GO:0015562">
    <property type="term" value="F:efflux transmembrane transporter activity"/>
    <property type="evidence" value="ECO:0007669"/>
    <property type="project" value="InterPro"/>
</dbReference>
<evidence type="ECO:0000313" key="10">
    <source>
        <dbReference type="EMBL" id="HCK25515.1"/>
    </source>
</evidence>
<dbReference type="PANTHER" id="PTHR30026:SF20">
    <property type="entry name" value="OUTER MEMBRANE PROTEIN TOLC"/>
    <property type="match status" value="1"/>
</dbReference>
<keyword evidence="8" id="KW-0175">Coiled coil</keyword>
<evidence type="ECO:0000256" key="4">
    <source>
        <dbReference type="ARBA" id="ARBA00022452"/>
    </source>
</evidence>
<comment type="subcellular location">
    <subcellularLocation>
        <location evidence="1">Cell outer membrane</location>
    </subcellularLocation>
</comment>
<keyword evidence="9" id="KW-0732">Signal</keyword>
<dbReference type="EMBL" id="DPVG01000456">
    <property type="protein sequence ID" value="HCK25515.1"/>
    <property type="molecule type" value="Genomic_DNA"/>
</dbReference>
<dbReference type="GO" id="GO:0015288">
    <property type="term" value="F:porin activity"/>
    <property type="evidence" value="ECO:0007669"/>
    <property type="project" value="TreeGrafter"/>
</dbReference>
<comment type="similarity">
    <text evidence="2">Belongs to the outer membrane factor (OMF) (TC 1.B.17) family.</text>
</comment>
<keyword evidence="4" id="KW-1134">Transmembrane beta strand</keyword>
<evidence type="ECO:0000256" key="8">
    <source>
        <dbReference type="SAM" id="Coils"/>
    </source>
</evidence>
<evidence type="ECO:0000256" key="9">
    <source>
        <dbReference type="SAM" id="SignalP"/>
    </source>
</evidence>
<keyword evidence="3" id="KW-0813">Transport</keyword>
<evidence type="ECO:0000313" key="11">
    <source>
        <dbReference type="Proteomes" id="UP000263098"/>
    </source>
</evidence>
<feature type="coiled-coil region" evidence="8">
    <location>
        <begin position="337"/>
        <end position="385"/>
    </location>
</feature>
<dbReference type="PANTHER" id="PTHR30026">
    <property type="entry name" value="OUTER MEMBRANE PROTEIN TOLC"/>
    <property type="match status" value="1"/>
</dbReference>
<dbReference type="GO" id="GO:0009279">
    <property type="term" value="C:cell outer membrane"/>
    <property type="evidence" value="ECO:0007669"/>
    <property type="project" value="UniProtKB-SubCell"/>
</dbReference>